<evidence type="ECO:0000256" key="1">
    <source>
        <dbReference type="ARBA" id="ARBA00022617"/>
    </source>
</evidence>
<dbReference type="PANTHER" id="PTHR10720:SF0">
    <property type="entry name" value="HEME OXYGENASE"/>
    <property type="match status" value="1"/>
</dbReference>
<dbReference type="Pfam" id="PF01126">
    <property type="entry name" value="Heme_oxygenase"/>
    <property type="match status" value="1"/>
</dbReference>
<proteinExistence type="predicted"/>
<dbReference type="InterPro" id="IPR016053">
    <property type="entry name" value="Haem_Oase-like"/>
</dbReference>
<sequence length="160" mass="18585">MSGKMSNEMYATFLWNQHSIYNLLEVFAMKHGLLNEFPAIRRAPKILSDFKELWKSNEMPTITESTNKYLKHVFEIGEDPEKLMAHIYVRHMGDLSGGQMIKKKAPGQGSMYEFDCDIKETKEKIRAKTNDAMADEAKLCFKYAAELFKELYAQKKETDQ</sequence>
<dbReference type="InterPro" id="IPR002051">
    <property type="entry name" value="Haem_Oase"/>
</dbReference>
<reference evidence="4" key="1">
    <citation type="submission" date="2016-10" db="EMBL/GenBank/DDBJ databases">
        <authorList>
            <person name="Varghese N."/>
        </authorList>
    </citation>
    <scope>NUCLEOTIDE SEQUENCE</scope>
</reference>
<dbReference type="GO" id="GO:0046872">
    <property type="term" value="F:metal ion binding"/>
    <property type="evidence" value="ECO:0007669"/>
    <property type="project" value="UniProtKB-KW"/>
</dbReference>
<evidence type="ECO:0000313" key="4">
    <source>
        <dbReference type="EMBL" id="ASF00634.1"/>
    </source>
</evidence>
<dbReference type="PANTHER" id="PTHR10720">
    <property type="entry name" value="HEME OXYGENASE"/>
    <property type="match status" value="1"/>
</dbReference>
<dbReference type="GO" id="GO:0004392">
    <property type="term" value="F:heme oxygenase (decyclizing) activity"/>
    <property type="evidence" value="ECO:0007669"/>
    <property type="project" value="InterPro"/>
</dbReference>
<name>A0A218MMY1_9VIRU</name>
<keyword evidence="2" id="KW-0479">Metal-binding</keyword>
<keyword evidence="3" id="KW-0408">Iron</keyword>
<keyword evidence="1" id="KW-0349">Heme</keyword>
<accession>A0A218MMY1</accession>
<dbReference type="SUPFAM" id="SSF48613">
    <property type="entry name" value="Heme oxygenase-like"/>
    <property type="match status" value="1"/>
</dbReference>
<dbReference type="GO" id="GO:0006788">
    <property type="term" value="P:heme oxidation"/>
    <property type="evidence" value="ECO:0007669"/>
    <property type="project" value="InterPro"/>
</dbReference>
<dbReference type="InterPro" id="IPR016084">
    <property type="entry name" value="Haem_Oase-like_multi-hlx"/>
</dbReference>
<organism evidence="4">
    <name type="scientific">uncultured virus</name>
    <dbReference type="NCBI Taxonomy" id="340016"/>
    <lineage>
        <taxon>Viruses</taxon>
        <taxon>environmental samples</taxon>
    </lineage>
</organism>
<evidence type="ECO:0000256" key="3">
    <source>
        <dbReference type="ARBA" id="ARBA00023004"/>
    </source>
</evidence>
<dbReference type="Gene3D" id="1.20.910.10">
    <property type="entry name" value="Heme oxygenase-like"/>
    <property type="match status" value="1"/>
</dbReference>
<dbReference type="EMBL" id="KY052848">
    <property type="protein sequence ID" value="ASF00634.1"/>
    <property type="molecule type" value="Genomic_DNA"/>
</dbReference>
<reference evidence="4" key="2">
    <citation type="journal article" date="2017" name="Nat. Commun.">
        <title>Single-virus genomics reveals hidden cosmopolitan and abundant viruses.</title>
        <authorList>
            <person name="Martinez-Hernandez F."/>
            <person name="Fornas O."/>
            <person name="Lluesma Gomez M."/>
            <person name="Bolduc B."/>
            <person name="de la Cruz Pena M.J."/>
            <person name="Martinez J.M."/>
            <person name="Anton J."/>
            <person name="Gasol J.M."/>
            <person name="Rosselli R."/>
            <person name="Rodriguez-Valera F."/>
            <person name="Sullivan M.B."/>
            <person name="Acinas S.G."/>
            <person name="Martinez-Garcia M."/>
        </authorList>
    </citation>
    <scope>NUCLEOTIDE SEQUENCE</scope>
</reference>
<dbReference type="CDD" id="cd19165">
    <property type="entry name" value="HemeO"/>
    <property type="match status" value="1"/>
</dbReference>
<evidence type="ECO:0000256" key="2">
    <source>
        <dbReference type="ARBA" id="ARBA00022723"/>
    </source>
</evidence>
<protein>
    <submittedName>
        <fullName evidence="4">Putative heme oxygenase</fullName>
    </submittedName>
</protein>